<dbReference type="InterPro" id="IPR007361">
    <property type="entry name" value="DUF427"/>
</dbReference>
<evidence type="ECO:0000313" key="2">
    <source>
        <dbReference type="EMBL" id="XAY06448.1"/>
    </source>
</evidence>
<dbReference type="Gene3D" id="2.170.150.40">
    <property type="entry name" value="Domain of unknown function (DUF427)"/>
    <property type="match status" value="2"/>
</dbReference>
<reference evidence="2" key="1">
    <citation type="submission" date="2022-12" db="EMBL/GenBank/DDBJ databases">
        <title>Paraconexibacter alkalitolerans sp. nov. and Baekduia alba sp. nov., isolated from soil and emended description of the genera Paraconexibacter (Chun et al., 2020) and Baekduia (An et al., 2020).</title>
        <authorList>
            <person name="Vieira S."/>
            <person name="Huber K.J."/>
            <person name="Geppert A."/>
            <person name="Wolf J."/>
            <person name="Neumann-Schaal M."/>
            <person name="Muesken M."/>
            <person name="Overmann J."/>
        </authorList>
    </citation>
    <scope>NUCLEOTIDE SEQUENCE</scope>
    <source>
        <strain evidence="2">AEG42_29</strain>
    </source>
</reference>
<feature type="domain" description="DUF427" evidence="1">
    <location>
        <begin position="167"/>
        <end position="249"/>
    </location>
</feature>
<gene>
    <name evidence="2" type="ORF">DSM112329_03319</name>
</gene>
<dbReference type="AlphaFoldDB" id="A0AAU7AXS2"/>
<dbReference type="InterPro" id="IPR038694">
    <property type="entry name" value="DUF427_sf"/>
</dbReference>
<dbReference type="KEGG" id="parq:DSM112329_03319"/>
<dbReference type="PANTHER" id="PTHR34310">
    <property type="entry name" value="DUF427 DOMAIN PROTEIN (AFU_ORTHOLOGUE AFUA_3G02220)"/>
    <property type="match status" value="1"/>
</dbReference>
<protein>
    <recommendedName>
        <fullName evidence="1">DUF427 domain-containing protein</fullName>
    </recommendedName>
</protein>
<dbReference type="PANTHER" id="PTHR34310:SF9">
    <property type="entry name" value="BLR5716 PROTEIN"/>
    <property type="match status" value="1"/>
</dbReference>
<name>A0AAU7AXS2_9ACTN</name>
<accession>A0AAU7AXS2</accession>
<dbReference type="EMBL" id="CP114014">
    <property type="protein sequence ID" value="XAY06448.1"/>
    <property type="molecule type" value="Genomic_DNA"/>
</dbReference>
<dbReference type="RefSeq" id="WP_354697682.1">
    <property type="nucleotide sequence ID" value="NZ_CP114014.1"/>
</dbReference>
<dbReference type="Pfam" id="PF04248">
    <property type="entry name" value="NTP_transf_9"/>
    <property type="match status" value="2"/>
</dbReference>
<proteinExistence type="predicted"/>
<feature type="domain" description="DUF427" evidence="1">
    <location>
        <begin position="38"/>
        <end position="129"/>
    </location>
</feature>
<sequence length="260" mass="28298">MSLTTAGGPLSRDAAATNYTIDGPAHRIAFMPFGRRLRLQLGDVTVLDTADAMLLHETGIRPRLYVPLADVTAAAELQATDTTSFCPFKGDASYRTVRAGGRESADALWTYEAPVESAPWLAGYAGVYEERFDQILDEDEEVLGHLTDPYHRIDIRTISRAVTVTAADGTILARSTRAVLLAETAFPNRYYLPRADVRCDLEPSTTYSVCGYKGTASYWSANGVQDVAWSYEEPLSEALRIAGLVSFWEDSGATTTVAPA</sequence>
<organism evidence="2">
    <name type="scientific">Paraconexibacter sp. AEG42_29</name>
    <dbReference type="NCBI Taxonomy" id="2997339"/>
    <lineage>
        <taxon>Bacteria</taxon>
        <taxon>Bacillati</taxon>
        <taxon>Actinomycetota</taxon>
        <taxon>Thermoleophilia</taxon>
        <taxon>Solirubrobacterales</taxon>
        <taxon>Paraconexibacteraceae</taxon>
        <taxon>Paraconexibacter</taxon>
    </lineage>
</organism>
<evidence type="ECO:0000259" key="1">
    <source>
        <dbReference type="Pfam" id="PF04248"/>
    </source>
</evidence>